<gene>
    <name evidence="1" type="ORF">RHGRI_021002</name>
</gene>
<name>A0AAV6JQU8_9ERIC</name>
<reference evidence="1" key="1">
    <citation type="submission" date="2020-08" db="EMBL/GenBank/DDBJ databases">
        <title>Plant Genome Project.</title>
        <authorList>
            <person name="Zhang R.-G."/>
        </authorList>
    </citation>
    <scope>NUCLEOTIDE SEQUENCE</scope>
    <source>
        <strain evidence="1">WSP0</strain>
        <tissue evidence="1">Leaf</tissue>
    </source>
</reference>
<organism evidence="1 2">
    <name type="scientific">Rhododendron griersonianum</name>
    <dbReference type="NCBI Taxonomy" id="479676"/>
    <lineage>
        <taxon>Eukaryota</taxon>
        <taxon>Viridiplantae</taxon>
        <taxon>Streptophyta</taxon>
        <taxon>Embryophyta</taxon>
        <taxon>Tracheophyta</taxon>
        <taxon>Spermatophyta</taxon>
        <taxon>Magnoliopsida</taxon>
        <taxon>eudicotyledons</taxon>
        <taxon>Gunneridae</taxon>
        <taxon>Pentapetalae</taxon>
        <taxon>asterids</taxon>
        <taxon>Ericales</taxon>
        <taxon>Ericaceae</taxon>
        <taxon>Ericoideae</taxon>
        <taxon>Rhodoreae</taxon>
        <taxon>Rhododendron</taxon>
    </lineage>
</organism>
<dbReference type="Proteomes" id="UP000823749">
    <property type="component" value="Chromosome 7"/>
</dbReference>
<evidence type="ECO:0000313" key="2">
    <source>
        <dbReference type="Proteomes" id="UP000823749"/>
    </source>
</evidence>
<comment type="caution">
    <text evidence="1">The sequence shown here is derived from an EMBL/GenBank/DDBJ whole genome shotgun (WGS) entry which is preliminary data.</text>
</comment>
<dbReference type="EMBL" id="JACTNZ010000007">
    <property type="protein sequence ID" value="KAG5540964.1"/>
    <property type="molecule type" value="Genomic_DNA"/>
</dbReference>
<accession>A0AAV6JQU8</accession>
<keyword evidence="2" id="KW-1185">Reference proteome</keyword>
<evidence type="ECO:0000313" key="1">
    <source>
        <dbReference type="EMBL" id="KAG5540964.1"/>
    </source>
</evidence>
<sequence length="84" mass="9590">MKSYVESLHRFARAHVEELAEGYDVVVLPRNDMETFFTANGRLAWLRNLDSFINYVRGAPGVPALSDVYHRDVSLRSPKVRQPG</sequence>
<proteinExistence type="predicted"/>
<dbReference type="AlphaFoldDB" id="A0AAV6JQU8"/>
<protein>
    <submittedName>
        <fullName evidence="1">Uncharacterized protein</fullName>
    </submittedName>
</protein>